<dbReference type="RefSeq" id="WP_203908846.1">
    <property type="nucleotide sequence ID" value="NZ_BONY01000016.1"/>
</dbReference>
<name>A0A8J3Q7T3_9ACTN</name>
<evidence type="ECO:0000313" key="3">
    <source>
        <dbReference type="Proteomes" id="UP000612899"/>
    </source>
</evidence>
<feature type="region of interest" description="Disordered" evidence="1">
    <location>
        <begin position="77"/>
        <end position="96"/>
    </location>
</feature>
<keyword evidence="3" id="KW-1185">Reference proteome</keyword>
<dbReference type="EMBL" id="BONY01000016">
    <property type="protein sequence ID" value="GIH04967.1"/>
    <property type="molecule type" value="Genomic_DNA"/>
</dbReference>
<gene>
    <name evidence="2" type="ORF">Rhe02_30340</name>
</gene>
<proteinExistence type="predicted"/>
<protein>
    <submittedName>
        <fullName evidence="2">Uncharacterized protein</fullName>
    </submittedName>
</protein>
<accession>A0A8J3Q7T3</accession>
<evidence type="ECO:0000256" key="1">
    <source>
        <dbReference type="SAM" id="MobiDB-lite"/>
    </source>
</evidence>
<feature type="compositionally biased region" description="Polar residues" evidence="1">
    <location>
        <begin position="84"/>
        <end position="96"/>
    </location>
</feature>
<dbReference type="AlphaFoldDB" id="A0A8J3Q7T3"/>
<reference evidence="2" key="1">
    <citation type="submission" date="2021-01" db="EMBL/GenBank/DDBJ databases">
        <title>Whole genome shotgun sequence of Rhizocola hellebori NBRC 109834.</title>
        <authorList>
            <person name="Komaki H."/>
            <person name="Tamura T."/>
        </authorList>
    </citation>
    <scope>NUCLEOTIDE SEQUENCE</scope>
    <source>
        <strain evidence="2">NBRC 109834</strain>
    </source>
</reference>
<sequence>MTLGVPLGEGVAQLHVGAGVGTGGVIDAVGEGRLDLGGTGLLSATGTLARLSAADGSGAGVRVGEAVAVGFAPLVGNAAGASPRVSNESSPPVTTT</sequence>
<organism evidence="2 3">
    <name type="scientific">Rhizocola hellebori</name>
    <dbReference type="NCBI Taxonomy" id="1392758"/>
    <lineage>
        <taxon>Bacteria</taxon>
        <taxon>Bacillati</taxon>
        <taxon>Actinomycetota</taxon>
        <taxon>Actinomycetes</taxon>
        <taxon>Micromonosporales</taxon>
        <taxon>Micromonosporaceae</taxon>
        <taxon>Rhizocola</taxon>
    </lineage>
</organism>
<evidence type="ECO:0000313" key="2">
    <source>
        <dbReference type="EMBL" id="GIH04967.1"/>
    </source>
</evidence>
<comment type="caution">
    <text evidence="2">The sequence shown here is derived from an EMBL/GenBank/DDBJ whole genome shotgun (WGS) entry which is preliminary data.</text>
</comment>
<dbReference type="Proteomes" id="UP000612899">
    <property type="component" value="Unassembled WGS sequence"/>
</dbReference>